<evidence type="ECO:0008006" key="3">
    <source>
        <dbReference type="Google" id="ProtNLM"/>
    </source>
</evidence>
<organism evidence="1 2">
    <name type="scientific">Candidatus Avitreponema avistercoris</name>
    <dbReference type="NCBI Taxonomy" id="2840705"/>
    <lineage>
        <taxon>Bacteria</taxon>
        <taxon>Pseudomonadati</taxon>
        <taxon>Spirochaetota</taxon>
        <taxon>Spirochaetia</taxon>
        <taxon>Spirochaetales</taxon>
        <taxon>Candidatus Avitreponema</taxon>
    </lineage>
</organism>
<dbReference type="AlphaFoldDB" id="A0A9D9HHR8"/>
<reference evidence="1" key="1">
    <citation type="submission" date="2020-10" db="EMBL/GenBank/DDBJ databases">
        <authorList>
            <person name="Gilroy R."/>
        </authorList>
    </citation>
    <scope>NUCLEOTIDE SEQUENCE</scope>
    <source>
        <strain evidence="1">B3-4054</strain>
    </source>
</reference>
<evidence type="ECO:0000313" key="2">
    <source>
        <dbReference type="Proteomes" id="UP000823616"/>
    </source>
</evidence>
<accession>A0A9D9HHR8</accession>
<dbReference type="EMBL" id="JADIMS010000157">
    <property type="protein sequence ID" value="MBO8451143.1"/>
    <property type="molecule type" value="Genomic_DNA"/>
</dbReference>
<sequence length="300" mass="32704">MTLPFYKLQIAGNGFILFDLLPLPESLKAKSALHPDNRNTIARRICDRRFGVGASGCMFLEKDNTLTFYSAQGIPAGNSDDSLLCAARYAFDSGRSNGQKILFKDGKQNTMRVDILGANDFRISCGAPFSLLKETVITPESKDVNEVIESGGLECAYGAVHLHENVIVASPGNRGFFSFQDFAVLVHKAFPKKKVLPVIATPVTENTVLVKSNPKGMSGACSTAAAALCVSCCAGTTEFESMVMFEQRGDDGLPDNMLAKDTDSSRRIAVYWDYKEKERNEIYVSGSGAYVFEGKFDIPE</sequence>
<reference evidence="1" key="2">
    <citation type="journal article" date="2021" name="PeerJ">
        <title>Extensive microbial diversity within the chicken gut microbiome revealed by metagenomics and culture.</title>
        <authorList>
            <person name="Gilroy R."/>
            <person name="Ravi A."/>
            <person name="Getino M."/>
            <person name="Pursley I."/>
            <person name="Horton D.L."/>
            <person name="Alikhan N.F."/>
            <person name="Baker D."/>
            <person name="Gharbi K."/>
            <person name="Hall N."/>
            <person name="Watson M."/>
            <person name="Adriaenssens E.M."/>
            <person name="Foster-Nyarko E."/>
            <person name="Jarju S."/>
            <person name="Secka A."/>
            <person name="Antonio M."/>
            <person name="Oren A."/>
            <person name="Chaudhuri R.R."/>
            <person name="La Ragione R."/>
            <person name="Hildebrand F."/>
            <person name="Pallen M.J."/>
        </authorList>
    </citation>
    <scope>NUCLEOTIDE SEQUENCE</scope>
    <source>
        <strain evidence="1">B3-4054</strain>
    </source>
</reference>
<dbReference type="Gene3D" id="3.10.310.10">
    <property type="entry name" value="Diaminopimelate Epimerase, Chain A, domain 1"/>
    <property type="match status" value="1"/>
</dbReference>
<protein>
    <recommendedName>
        <fullName evidence="3">Diaminopimelate epimerase</fullName>
    </recommendedName>
</protein>
<comment type="caution">
    <text evidence="1">The sequence shown here is derived from an EMBL/GenBank/DDBJ whole genome shotgun (WGS) entry which is preliminary data.</text>
</comment>
<name>A0A9D9HHR8_9SPIR</name>
<evidence type="ECO:0000313" key="1">
    <source>
        <dbReference type="EMBL" id="MBO8451143.1"/>
    </source>
</evidence>
<dbReference type="SUPFAM" id="SSF54506">
    <property type="entry name" value="Diaminopimelate epimerase-like"/>
    <property type="match status" value="1"/>
</dbReference>
<proteinExistence type="predicted"/>
<dbReference type="Proteomes" id="UP000823616">
    <property type="component" value="Unassembled WGS sequence"/>
</dbReference>
<gene>
    <name evidence="1" type="ORF">IAA96_08575</name>
</gene>